<sequence length="211" mass="21511">MATTDDYGQGVSIAALADAPDAATLAKNIANGIAPRSVMRFSSASARTATLTGATAPVEGMVSYLQDVDRLYTYTGTAWVEVSTRQEASAVLTSSSSTTTSEILTGLSVTMTTRAGSSYRLEANGLIRSTLANDRVDLLIRRGTNTSGTQVGGGVHFSNAGATGESCTAVGWDTPGAGNTTWVVTINGVGTGTVDLTASAAYPATITVKEV</sequence>
<dbReference type="RefSeq" id="WP_381329358.1">
    <property type="nucleotide sequence ID" value="NZ_JBHTMM010000043.1"/>
</dbReference>
<dbReference type="Proteomes" id="UP001597058">
    <property type="component" value="Unassembled WGS sequence"/>
</dbReference>
<proteinExistence type="predicted"/>
<protein>
    <recommendedName>
        <fullName evidence="3">Minor tail protein</fullName>
    </recommendedName>
</protein>
<keyword evidence="2" id="KW-1185">Reference proteome</keyword>
<evidence type="ECO:0000313" key="1">
    <source>
        <dbReference type="EMBL" id="MFD1309888.1"/>
    </source>
</evidence>
<comment type="caution">
    <text evidence="1">The sequence shown here is derived from an EMBL/GenBank/DDBJ whole genome shotgun (WGS) entry which is preliminary data.</text>
</comment>
<name>A0ABW3XLD4_9ACTN</name>
<reference evidence="2" key="1">
    <citation type="journal article" date="2019" name="Int. J. Syst. Evol. Microbiol.">
        <title>The Global Catalogue of Microorganisms (GCM) 10K type strain sequencing project: providing services to taxonomists for standard genome sequencing and annotation.</title>
        <authorList>
            <consortium name="The Broad Institute Genomics Platform"/>
            <consortium name="The Broad Institute Genome Sequencing Center for Infectious Disease"/>
            <person name="Wu L."/>
            <person name="Ma J."/>
        </authorList>
    </citation>
    <scope>NUCLEOTIDE SEQUENCE [LARGE SCALE GENOMIC DNA]</scope>
    <source>
        <strain evidence="2">CGMCC 4.7020</strain>
    </source>
</reference>
<evidence type="ECO:0008006" key="3">
    <source>
        <dbReference type="Google" id="ProtNLM"/>
    </source>
</evidence>
<gene>
    <name evidence="1" type="ORF">ACFQ5X_29005</name>
</gene>
<evidence type="ECO:0000313" key="2">
    <source>
        <dbReference type="Proteomes" id="UP001597058"/>
    </source>
</evidence>
<accession>A0ABW3XLD4</accession>
<dbReference type="EMBL" id="JBHTMM010000043">
    <property type="protein sequence ID" value="MFD1309888.1"/>
    <property type="molecule type" value="Genomic_DNA"/>
</dbReference>
<organism evidence="1 2">
    <name type="scientific">Streptomyces kaempferi</name>
    <dbReference type="NCBI Taxonomy" id="333725"/>
    <lineage>
        <taxon>Bacteria</taxon>
        <taxon>Bacillati</taxon>
        <taxon>Actinomycetota</taxon>
        <taxon>Actinomycetes</taxon>
        <taxon>Kitasatosporales</taxon>
        <taxon>Streptomycetaceae</taxon>
        <taxon>Streptomyces</taxon>
    </lineage>
</organism>